<dbReference type="EMBL" id="JRYO01000264">
    <property type="protein sequence ID" value="KHE90454.1"/>
    <property type="molecule type" value="Genomic_DNA"/>
</dbReference>
<dbReference type="AlphaFoldDB" id="A0A0B0ECQ5"/>
<dbReference type="eggNOG" id="ENOG503004T">
    <property type="taxonomic scope" value="Bacteria"/>
</dbReference>
<dbReference type="Proteomes" id="UP000030652">
    <property type="component" value="Unassembled WGS sequence"/>
</dbReference>
<evidence type="ECO:0000256" key="1">
    <source>
        <dbReference type="SAM" id="Phobius"/>
    </source>
</evidence>
<accession>A0A0B0ECQ5</accession>
<comment type="caution">
    <text evidence="2">The sequence shown here is derived from an EMBL/GenBank/DDBJ whole genome shotgun (WGS) entry which is preliminary data.</text>
</comment>
<keyword evidence="1" id="KW-0472">Membrane</keyword>
<dbReference type="PROSITE" id="PS51257">
    <property type="entry name" value="PROKAR_LIPOPROTEIN"/>
    <property type="match status" value="1"/>
</dbReference>
<reference evidence="2 3" key="1">
    <citation type="submission" date="2014-10" db="EMBL/GenBank/DDBJ databases">
        <title>Draft genome of anammox bacterium scalindua brodae, obtained using differential coverage binning of sequence data from two enrichment reactors.</title>
        <authorList>
            <person name="Speth D.R."/>
            <person name="Russ L."/>
            <person name="Kartal B."/>
            <person name="Op den Camp H.J."/>
            <person name="Dutilh B.E."/>
            <person name="Jetten M.S."/>
        </authorList>
    </citation>
    <scope>NUCLEOTIDE SEQUENCE [LARGE SCALE GENOMIC DNA]</scope>
    <source>
        <strain evidence="2">RU1</strain>
    </source>
</reference>
<gene>
    <name evidence="2" type="ORF">SCABRO_03839</name>
</gene>
<proteinExistence type="predicted"/>
<keyword evidence="1" id="KW-0812">Transmembrane</keyword>
<protein>
    <submittedName>
        <fullName evidence="2">Uncharacterized protein</fullName>
    </submittedName>
</protein>
<name>A0A0B0ECQ5_9BACT</name>
<sequence>MNLTSRLQRSCYVGFKNLNLFMVLVIGIMACLATDCMGQREFDHLIYETPGFLIASDVLPPELKMGRSYSVRGVTASTEDTKTLGFTHRFEITSRYGNFEAFCIDKVRIRAHEINAIAVLRDIKETMAFSEAIKKARKGPYEKAVYLIKDPVDTVKGVPEGGWRFITQSAETGEGGSADALTDFFKLKCRYAYELVVDVYSTNKELQKELNSVSLAGFTSGTGASLLVTKSGKSAKGLMLKDVSDLKIITRTPFLDEIDNLLLDNTQNSLKIVNREKLKQIVKENYVIEGFLNHDNYTPRNKTIIVHALAKMDGIKNRDIFLKQAILVDNEEVAFIYQRMAEMIYGYHKNVKPVVEIIPVRKMVANYTSDQTIIATLPIDNLYWSEPTDLFVSELLQLSKSEKRPVTQVIMGISGKATSLAKEVLTARGIMIQENM</sequence>
<evidence type="ECO:0000313" key="3">
    <source>
        <dbReference type="Proteomes" id="UP000030652"/>
    </source>
</evidence>
<keyword evidence="1" id="KW-1133">Transmembrane helix</keyword>
<organism evidence="2 3">
    <name type="scientific">Candidatus Scalindua brodae</name>
    <dbReference type="NCBI Taxonomy" id="237368"/>
    <lineage>
        <taxon>Bacteria</taxon>
        <taxon>Pseudomonadati</taxon>
        <taxon>Planctomycetota</taxon>
        <taxon>Candidatus Brocadiia</taxon>
        <taxon>Candidatus Brocadiales</taxon>
        <taxon>Candidatus Scalinduaceae</taxon>
        <taxon>Candidatus Scalindua</taxon>
    </lineage>
</organism>
<feature type="transmembrane region" description="Helical" evidence="1">
    <location>
        <begin position="20"/>
        <end position="38"/>
    </location>
</feature>
<evidence type="ECO:0000313" key="2">
    <source>
        <dbReference type="EMBL" id="KHE90454.1"/>
    </source>
</evidence>